<evidence type="ECO:0000313" key="2">
    <source>
        <dbReference type="Proteomes" id="UP000503482"/>
    </source>
</evidence>
<sequence length="154" mass="18437">MIVKKGYKIELINEIANFIYGFKNKIVEAPVIANEYEEKISSFAKELKNLEFDKEFEENFLIILGYSYRLEDIKQRLFFTFSEAVYAIDLDKLMRNEDSLKLNSIVYILVLDSIIKEYKTKEVNIEQKQKAVDVYKKIEERKAAENKKYHMYQY</sequence>
<organism evidence="1 2">
    <name type="scientific">Arcobacter venerupis</name>
    <dbReference type="NCBI Taxonomy" id="1054033"/>
    <lineage>
        <taxon>Bacteria</taxon>
        <taxon>Pseudomonadati</taxon>
        <taxon>Campylobacterota</taxon>
        <taxon>Epsilonproteobacteria</taxon>
        <taxon>Campylobacterales</taxon>
        <taxon>Arcobacteraceae</taxon>
        <taxon>Arcobacter</taxon>
    </lineage>
</organism>
<evidence type="ECO:0000313" key="1">
    <source>
        <dbReference type="EMBL" id="QKF67660.1"/>
    </source>
</evidence>
<gene>
    <name evidence="1" type="ORF">AVENP_2132</name>
</gene>
<reference evidence="1 2" key="1">
    <citation type="submission" date="2020-05" db="EMBL/GenBank/DDBJ databases">
        <title>Complete genome sequencing of Campylobacter and Arcobacter type strains.</title>
        <authorList>
            <person name="Miller W.G."/>
            <person name="Yee E."/>
        </authorList>
    </citation>
    <scope>NUCLEOTIDE SEQUENCE [LARGE SCALE GENOMIC DNA]</scope>
    <source>
        <strain evidence="1 2">LMG 26156</strain>
    </source>
</reference>
<dbReference type="KEGG" id="avp:AVENP_2132"/>
<dbReference type="AlphaFoldDB" id="A0AAE7E492"/>
<name>A0AAE7E492_9BACT</name>
<dbReference type="RefSeq" id="WP_128359434.1">
    <property type="nucleotide sequence ID" value="NZ_NREP01000009.1"/>
</dbReference>
<dbReference type="EMBL" id="CP053840">
    <property type="protein sequence ID" value="QKF67660.1"/>
    <property type="molecule type" value="Genomic_DNA"/>
</dbReference>
<keyword evidence="2" id="KW-1185">Reference proteome</keyword>
<accession>A0AAE7E492</accession>
<dbReference type="Proteomes" id="UP000503482">
    <property type="component" value="Chromosome"/>
</dbReference>
<protein>
    <submittedName>
        <fullName evidence="1">Uncharacterized protein</fullName>
    </submittedName>
</protein>
<proteinExistence type="predicted"/>